<evidence type="ECO:0000256" key="1">
    <source>
        <dbReference type="SAM" id="MobiDB-lite"/>
    </source>
</evidence>
<keyword evidence="3" id="KW-1185">Reference proteome</keyword>
<evidence type="ECO:0000313" key="2">
    <source>
        <dbReference type="EMBL" id="CAI9173407.1"/>
    </source>
</evidence>
<dbReference type="Proteomes" id="UP001176941">
    <property type="component" value="Chromosome 33"/>
</dbReference>
<sequence length="104" mass="10754">MDPTFSASRDRQRGLAKAGDSLLVCAPAPRRPDTPSGADGLKGQSSSTGRGPRLSSAPLYTSSGQARRCTPRGLTDKDKDWPPTPRPGAGPGGPRGSLSEPVNQ</sequence>
<feature type="region of interest" description="Disordered" evidence="1">
    <location>
        <begin position="1"/>
        <end position="104"/>
    </location>
</feature>
<gene>
    <name evidence="2" type="ORF">MRATA1EN1_LOCUS22369</name>
</gene>
<reference evidence="2" key="1">
    <citation type="submission" date="2023-04" db="EMBL/GenBank/DDBJ databases">
        <authorList>
            <consortium name="ELIXIR-Norway"/>
        </authorList>
    </citation>
    <scope>NUCLEOTIDE SEQUENCE [LARGE SCALE GENOMIC DNA]</scope>
</reference>
<dbReference type="EMBL" id="OX459969">
    <property type="protein sequence ID" value="CAI9173407.1"/>
    <property type="molecule type" value="Genomic_DNA"/>
</dbReference>
<accession>A0ABN8ZHK9</accession>
<evidence type="ECO:0000313" key="3">
    <source>
        <dbReference type="Proteomes" id="UP001176941"/>
    </source>
</evidence>
<proteinExistence type="predicted"/>
<organism evidence="2 3">
    <name type="scientific">Rangifer tarandus platyrhynchus</name>
    <name type="common">Svalbard reindeer</name>
    <dbReference type="NCBI Taxonomy" id="3082113"/>
    <lineage>
        <taxon>Eukaryota</taxon>
        <taxon>Metazoa</taxon>
        <taxon>Chordata</taxon>
        <taxon>Craniata</taxon>
        <taxon>Vertebrata</taxon>
        <taxon>Euteleostomi</taxon>
        <taxon>Mammalia</taxon>
        <taxon>Eutheria</taxon>
        <taxon>Laurasiatheria</taxon>
        <taxon>Artiodactyla</taxon>
        <taxon>Ruminantia</taxon>
        <taxon>Pecora</taxon>
        <taxon>Cervidae</taxon>
        <taxon>Odocoileinae</taxon>
        <taxon>Rangifer</taxon>
    </lineage>
</organism>
<name>A0ABN8ZHK9_RANTA</name>
<protein>
    <submittedName>
        <fullName evidence="2">Uncharacterized protein</fullName>
    </submittedName>
</protein>